<dbReference type="Gene3D" id="3.40.50.1240">
    <property type="entry name" value="Phosphoglycerate mutase-like"/>
    <property type="match status" value="1"/>
</dbReference>
<dbReference type="PANTHER" id="PTHR16469:SF27">
    <property type="entry name" value="UBIQUITIN-ASSOCIATED AND SH3 DOMAIN-CONTAINING BA-RELATED"/>
    <property type="match status" value="1"/>
</dbReference>
<dbReference type="GO" id="GO:0016791">
    <property type="term" value="F:phosphatase activity"/>
    <property type="evidence" value="ECO:0007669"/>
    <property type="project" value="UniProtKB-ARBA"/>
</dbReference>
<dbReference type="WBParaSite" id="scaffold10707_cov279.g15008">
    <property type="protein sequence ID" value="scaffold10707_cov279.g15008"/>
    <property type="gene ID" value="scaffold10707_cov279.g15008"/>
</dbReference>
<accession>A0A915LDE0</accession>
<reference evidence="3" key="1">
    <citation type="submission" date="2022-11" db="UniProtKB">
        <authorList>
            <consortium name="WormBaseParasite"/>
        </authorList>
    </citation>
    <scope>IDENTIFICATION</scope>
</reference>
<feature type="chain" id="PRO_5038091907" evidence="1">
    <location>
        <begin position="31"/>
        <end position="239"/>
    </location>
</feature>
<dbReference type="InterPro" id="IPR029033">
    <property type="entry name" value="His_PPase_superfam"/>
</dbReference>
<evidence type="ECO:0000313" key="2">
    <source>
        <dbReference type="Proteomes" id="UP000887561"/>
    </source>
</evidence>
<proteinExistence type="predicted"/>
<dbReference type="Pfam" id="PF00300">
    <property type="entry name" value="His_Phos_1"/>
    <property type="match status" value="1"/>
</dbReference>
<organism evidence="2 3">
    <name type="scientific">Meloidogyne javanica</name>
    <name type="common">Root-knot nematode worm</name>
    <dbReference type="NCBI Taxonomy" id="6303"/>
    <lineage>
        <taxon>Eukaryota</taxon>
        <taxon>Metazoa</taxon>
        <taxon>Ecdysozoa</taxon>
        <taxon>Nematoda</taxon>
        <taxon>Chromadorea</taxon>
        <taxon>Rhabditida</taxon>
        <taxon>Tylenchina</taxon>
        <taxon>Tylenchomorpha</taxon>
        <taxon>Tylenchoidea</taxon>
        <taxon>Meloidogynidae</taxon>
        <taxon>Meloidogyninae</taxon>
        <taxon>Meloidogyne</taxon>
        <taxon>Meloidogyne incognita group</taxon>
    </lineage>
</organism>
<dbReference type="PANTHER" id="PTHR16469">
    <property type="entry name" value="UBIQUITIN-ASSOCIATED AND SH3 DOMAIN-CONTAINING BA-RELATED"/>
    <property type="match status" value="1"/>
</dbReference>
<keyword evidence="1" id="KW-0732">Signal</keyword>
<dbReference type="AlphaFoldDB" id="A0A915LDE0"/>
<name>A0A915LDE0_MELJA</name>
<dbReference type="SUPFAM" id="SSF53254">
    <property type="entry name" value="Phosphoglycerate mutase-like"/>
    <property type="match status" value="1"/>
</dbReference>
<evidence type="ECO:0000256" key="1">
    <source>
        <dbReference type="SAM" id="SignalP"/>
    </source>
</evidence>
<dbReference type="InterPro" id="IPR013078">
    <property type="entry name" value="His_Pase_superF_clade-1"/>
</dbReference>
<keyword evidence="2" id="KW-1185">Reference proteome</keyword>
<protein>
    <submittedName>
        <fullName evidence="3">Uncharacterized protein</fullName>
    </submittedName>
</protein>
<sequence length="239" mass="27501">MRLLSQQILILTKISILLLIQFQTVLPTNGKSISGEDILQMAQCYVDADYQKAKIPGDGITEMEEVLEPHYTFVIWVVRHSERLDNDEEERNKAEGDACFNYNGRKFMLDNSPLSDEGKLKASRLNKVFATIPIKEIFVSPYERTIETALYLLGYNKIEKDSIKKENNKIKVKTISKEIKNNDLKIKLEPGFIEKLSQCGENSTGYEECKELAKHHKGLNCEYKPIFTREKAESFKEVN</sequence>
<dbReference type="CDD" id="cd07067">
    <property type="entry name" value="HP_PGM_like"/>
    <property type="match status" value="1"/>
</dbReference>
<evidence type="ECO:0000313" key="3">
    <source>
        <dbReference type="WBParaSite" id="scaffold10707_cov279.g15008"/>
    </source>
</evidence>
<dbReference type="Proteomes" id="UP000887561">
    <property type="component" value="Unplaced"/>
</dbReference>
<dbReference type="InterPro" id="IPR051710">
    <property type="entry name" value="Phosphatase_SH3-domain"/>
</dbReference>
<feature type="signal peptide" evidence="1">
    <location>
        <begin position="1"/>
        <end position="30"/>
    </location>
</feature>